<reference evidence="1" key="1">
    <citation type="submission" date="2020-06" db="EMBL/GenBank/DDBJ databases">
        <authorList>
            <person name="Li T."/>
            <person name="Hu X."/>
            <person name="Zhang T."/>
            <person name="Song X."/>
            <person name="Zhang H."/>
            <person name="Dai N."/>
            <person name="Sheng W."/>
            <person name="Hou X."/>
            <person name="Wei L."/>
        </authorList>
    </citation>
    <scope>NUCLEOTIDE SEQUENCE</scope>
    <source>
        <strain evidence="1">G02</strain>
        <tissue evidence="1">Leaf</tissue>
    </source>
</reference>
<gene>
    <name evidence="1" type="ORF">Sradi_2347100</name>
</gene>
<evidence type="ECO:0008006" key="2">
    <source>
        <dbReference type="Google" id="ProtNLM"/>
    </source>
</evidence>
<dbReference type="EMBL" id="JACGWJ010000009">
    <property type="protein sequence ID" value="KAL0400038.1"/>
    <property type="molecule type" value="Genomic_DNA"/>
</dbReference>
<reference evidence="1" key="2">
    <citation type="journal article" date="2024" name="Plant">
        <title>Genomic evolution and insights into agronomic trait innovations of Sesamum species.</title>
        <authorList>
            <person name="Miao H."/>
            <person name="Wang L."/>
            <person name="Qu L."/>
            <person name="Liu H."/>
            <person name="Sun Y."/>
            <person name="Le M."/>
            <person name="Wang Q."/>
            <person name="Wei S."/>
            <person name="Zheng Y."/>
            <person name="Lin W."/>
            <person name="Duan Y."/>
            <person name="Cao H."/>
            <person name="Xiong S."/>
            <person name="Wang X."/>
            <person name="Wei L."/>
            <person name="Li C."/>
            <person name="Ma Q."/>
            <person name="Ju M."/>
            <person name="Zhao R."/>
            <person name="Li G."/>
            <person name="Mu C."/>
            <person name="Tian Q."/>
            <person name="Mei H."/>
            <person name="Zhang T."/>
            <person name="Gao T."/>
            <person name="Zhang H."/>
        </authorList>
    </citation>
    <scope>NUCLEOTIDE SEQUENCE</scope>
    <source>
        <strain evidence="1">G02</strain>
    </source>
</reference>
<dbReference type="PANTHER" id="PTHR31635:SF196">
    <property type="entry name" value="REVERSE TRANSCRIPTASE DOMAIN-CONTAINING PROTEIN-RELATED"/>
    <property type="match status" value="1"/>
</dbReference>
<name>A0AAW2T7A0_SESRA</name>
<sequence>MPRSFTATSITLIPTVESPQSWSDSRPITLQCHKQDHIQTALQKIAQELPNLISSSQSGFVPGRIIADNIPLAQEMTHHLDLRSSKGNLIIKLDMSKAYDGVN</sequence>
<accession>A0AAW2T7A0</accession>
<protein>
    <recommendedName>
        <fullName evidence="2">Reverse transcriptase domain-containing protein</fullName>
    </recommendedName>
</protein>
<proteinExistence type="predicted"/>
<dbReference type="PANTHER" id="PTHR31635">
    <property type="entry name" value="REVERSE TRANSCRIPTASE DOMAIN-CONTAINING PROTEIN-RELATED"/>
    <property type="match status" value="1"/>
</dbReference>
<evidence type="ECO:0000313" key="1">
    <source>
        <dbReference type="EMBL" id="KAL0400038.1"/>
    </source>
</evidence>
<comment type="caution">
    <text evidence="1">The sequence shown here is derived from an EMBL/GenBank/DDBJ whole genome shotgun (WGS) entry which is preliminary data.</text>
</comment>
<dbReference type="AlphaFoldDB" id="A0AAW2T7A0"/>
<organism evidence="1">
    <name type="scientific">Sesamum radiatum</name>
    <name type="common">Black benniseed</name>
    <dbReference type="NCBI Taxonomy" id="300843"/>
    <lineage>
        <taxon>Eukaryota</taxon>
        <taxon>Viridiplantae</taxon>
        <taxon>Streptophyta</taxon>
        <taxon>Embryophyta</taxon>
        <taxon>Tracheophyta</taxon>
        <taxon>Spermatophyta</taxon>
        <taxon>Magnoliopsida</taxon>
        <taxon>eudicotyledons</taxon>
        <taxon>Gunneridae</taxon>
        <taxon>Pentapetalae</taxon>
        <taxon>asterids</taxon>
        <taxon>lamiids</taxon>
        <taxon>Lamiales</taxon>
        <taxon>Pedaliaceae</taxon>
        <taxon>Sesamum</taxon>
    </lineage>
</organism>